<dbReference type="PANTHER" id="PTHR34649:SF1">
    <property type="entry name" value="CILIA- AND FLAGELLA-ASSOCIATED PROTEIN 99"/>
    <property type="match status" value="1"/>
</dbReference>
<protein>
    <submittedName>
        <fullName evidence="3">Predicted protein</fullName>
    </submittedName>
</protein>
<dbReference type="RefSeq" id="XP_003064791.1">
    <property type="nucleotide sequence ID" value="XM_003064745.1"/>
</dbReference>
<dbReference type="OrthoDB" id="10262255at2759"/>
<name>C1N9T7_MICPC</name>
<dbReference type="KEGG" id="mpp:MICPUCDRAFT_49292"/>
<gene>
    <name evidence="3" type="ORF">MICPUCDRAFT_49292</name>
</gene>
<feature type="coiled-coil region" evidence="1">
    <location>
        <begin position="675"/>
        <end position="713"/>
    </location>
</feature>
<dbReference type="GeneID" id="9690113"/>
<feature type="region of interest" description="Disordered" evidence="2">
    <location>
        <begin position="810"/>
        <end position="846"/>
    </location>
</feature>
<dbReference type="InterPro" id="IPR039341">
    <property type="entry name" value="CFAP99"/>
</dbReference>
<evidence type="ECO:0000313" key="3">
    <source>
        <dbReference type="EMBL" id="EEH51125.1"/>
    </source>
</evidence>
<sequence length="846" mass="96059">MAPRGDEAPYEGDPYVGPADLTWMVRRRAGVGGGEGGIWPPQTRETRVARADADANGNPRPTATQVAATVNSPERYAAYDDNDGPADLEKMVRRRAGEHGGEGGIWPAQKKWTRGKPFDPEDIPIDHVIPARAMRPMDPGELVSKAEELVSSFNPARMTVDAHADEQILRWNVREANDETFLRQIFYGCVRYKRMIDVLVTAFYHDNASCTLRSDRDMYCVYAYLALQRLEELGFGQYRRLIDAKDPQKMVTFVKYVFNAKTLNERVKDEWLKLYDVPYVANMIESVLHFAGDADALVEHMEERVFFMKKVDDHGRFSENDYVDAGSETALMSNARLTGRKSFSKRTTKVEPFKFTEGKPKPLPVKETIPPAPKPKPVPASNKPNRGPTAEQKALAKAREENKRLAAEKLARAEAFKLRCHERPMNIDKVRAEVIATREARLAANAEFATARPLPAFYSKLDDGPEVPLKQTAASILREDALYKKKQTEEARNMESFEMGLRDTSEYDRWKAKEDARDAEERRALVEARIKASEEAFDKALKAKRDAAEANARKVESLRLEALALEEKRASEALRVREENEARRAQVLEERERRDEAIAKLREEKRVMGEKRALERAEAAKAVSHRKRAELARKADLARQIRALERCPKKNVKDAEAERSGVHPGNVPLWEDMSIAELRERLVAAKKRKKEEEEEARRAIVRARNEKKEMLSERLGHIRKVREIAETSATLRRATTAEEKARREAALREKNEADAAALREKLARRKARAEADAIEAAAAGKAAAFKAFQIDGASKEVLEARRKHDVKMGYLRTEQARRDKAREDEVRLQTDSDSDRFPRDPVAFVS</sequence>
<keyword evidence="4" id="KW-1185">Reference proteome</keyword>
<dbReference type="PANTHER" id="PTHR34649">
    <property type="entry name" value="CILIA- AND FLAGELLA-ASSOCIATED PROTEIN 99"/>
    <property type="match status" value="1"/>
</dbReference>
<dbReference type="STRING" id="564608.C1N9T7"/>
<feature type="region of interest" description="Disordered" evidence="2">
    <location>
        <begin position="349"/>
        <end position="399"/>
    </location>
</feature>
<feature type="compositionally biased region" description="Basic and acidic residues" evidence="2">
    <location>
        <begin position="349"/>
        <end position="360"/>
    </location>
</feature>
<dbReference type="Proteomes" id="UP000001876">
    <property type="component" value="Unassembled WGS sequence"/>
</dbReference>
<feature type="coiled-coil region" evidence="1">
    <location>
        <begin position="516"/>
        <end position="604"/>
    </location>
</feature>
<organism evidence="4">
    <name type="scientific">Micromonas pusilla (strain CCMP1545)</name>
    <name type="common">Picoplanktonic green alga</name>
    <dbReference type="NCBI Taxonomy" id="564608"/>
    <lineage>
        <taxon>Eukaryota</taxon>
        <taxon>Viridiplantae</taxon>
        <taxon>Chlorophyta</taxon>
        <taxon>Mamiellophyceae</taxon>
        <taxon>Mamiellales</taxon>
        <taxon>Mamiellaceae</taxon>
        <taxon>Micromonas</taxon>
    </lineage>
</organism>
<keyword evidence="1" id="KW-0175">Coiled coil</keyword>
<reference evidence="3 4" key="1">
    <citation type="journal article" date="2009" name="Science">
        <title>Green evolution and dynamic adaptations revealed by genomes of the marine picoeukaryotes Micromonas.</title>
        <authorList>
            <person name="Worden A.Z."/>
            <person name="Lee J.H."/>
            <person name="Mock T."/>
            <person name="Rouze P."/>
            <person name="Simmons M.P."/>
            <person name="Aerts A.L."/>
            <person name="Allen A.E."/>
            <person name="Cuvelier M.L."/>
            <person name="Derelle E."/>
            <person name="Everett M.V."/>
            <person name="Foulon E."/>
            <person name="Grimwood J."/>
            <person name="Gundlach H."/>
            <person name="Henrissat B."/>
            <person name="Napoli C."/>
            <person name="McDonald S.M."/>
            <person name="Parker M.S."/>
            <person name="Rombauts S."/>
            <person name="Salamov A."/>
            <person name="Von Dassow P."/>
            <person name="Badger J.H."/>
            <person name="Coutinho P.M."/>
            <person name="Demir E."/>
            <person name="Dubchak I."/>
            <person name="Gentemann C."/>
            <person name="Eikrem W."/>
            <person name="Gready J.E."/>
            <person name="John U."/>
            <person name="Lanier W."/>
            <person name="Lindquist E.A."/>
            <person name="Lucas S."/>
            <person name="Mayer K.F."/>
            <person name="Moreau H."/>
            <person name="Not F."/>
            <person name="Otillar R."/>
            <person name="Panaud O."/>
            <person name="Pangilinan J."/>
            <person name="Paulsen I."/>
            <person name="Piegu B."/>
            <person name="Poliakov A."/>
            <person name="Robbens S."/>
            <person name="Schmutz J."/>
            <person name="Toulza E."/>
            <person name="Wyss T."/>
            <person name="Zelensky A."/>
            <person name="Zhou K."/>
            <person name="Armbrust E.V."/>
            <person name="Bhattacharya D."/>
            <person name="Goodenough U.W."/>
            <person name="Van de Peer Y."/>
            <person name="Grigoriev I.V."/>
        </authorList>
    </citation>
    <scope>NUCLEOTIDE SEQUENCE [LARGE SCALE GENOMIC DNA]</scope>
    <source>
        <strain evidence="3 4">CCMP1545</strain>
    </source>
</reference>
<evidence type="ECO:0000256" key="1">
    <source>
        <dbReference type="SAM" id="Coils"/>
    </source>
</evidence>
<dbReference type="OMA" id="VQDGRYC"/>
<feature type="compositionally biased region" description="Basic and acidic residues" evidence="2">
    <location>
        <begin position="814"/>
        <end position="839"/>
    </location>
</feature>
<evidence type="ECO:0000313" key="4">
    <source>
        <dbReference type="Proteomes" id="UP000001876"/>
    </source>
</evidence>
<proteinExistence type="predicted"/>
<accession>C1N9T7</accession>
<dbReference type="EMBL" id="GG663752">
    <property type="protein sequence ID" value="EEH51125.1"/>
    <property type="molecule type" value="Genomic_DNA"/>
</dbReference>
<evidence type="ECO:0000256" key="2">
    <source>
        <dbReference type="SAM" id="MobiDB-lite"/>
    </source>
</evidence>
<dbReference type="eggNOG" id="ENOG502QTX0">
    <property type="taxonomic scope" value="Eukaryota"/>
</dbReference>
<dbReference type="AlphaFoldDB" id="C1N9T7"/>
<feature type="coiled-coil region" evidence="1">
    <location>
        <begin position="748"/>
        <end position="779"/>
    </location>
</feature>